<dbReference type="AlphaFoldDB" id="A0A238J7X9"/>
<dbReference type="GO" id="GO:0016757">
    <property type="term" value="F:glycosyltransferase activity"/>
    <property type="evidence" value="ECO:0007669"/>
    <property type="project" value="UniProtKB-KW"/>
</dbReference>
<gene>
    <name evidence="2" type="primary">epsE_2</name>
    <name evidence="2" type="ORF">TRP8649_00912</name>
</gene>
<accession>A0A238J7X9</accession>
<dbReference type="InterPro" id="IPR029044">
    <property type="entry name" value="Nucleotide-diphossugar_trans"/>
</dbReference>
<evidence type="ECO:0000313" key="3">
    <source>
        <dbReference type="Proteomes" id="UP000225972"/>
    </source>
</evidence>
<dbReference type="PANTHER" id="PTHR43685">
    <property type="entry name" value="GLYCOSYLTRANSFERASE"/>
    <property type="match status" value="1"/>
</dbReference>
<dbReference type="Pfam" id="PF00535">
    <property type="entry name" value="Glycos_transf_2"/>
    <property type="match status" value="1"/>
</dbReference>
<dbReference type="SUPFAM" id="SSF53448">
    <property type="entry name" value="Nucleotide-diphospho-sugar transferases"/>
    <property type="match status" value="1"/>
</dbReference>
<dbReference type="Proteomes" id="UP000225972">
    <property type="component" value="Unassembled WGS sequence"/>
</dbReference>
<protein>
    <submittedName>
        <fullName evidence="2">Putative glycosyltransferase EpsE</fullName>
        <ecNumber evidence="2">2.4.-.-</ecNumber>
    </submittedName>
</protein>
<feature type="domain" description="Glycosyltransferase 2-like" evidence="1">
    <location>
        <begin position="6"/>
        <end position="123"/>
    </location>
</feature>
<dbReference type="InterPro" id="IPR050834">
    <property type="entry name" value="Glycosyltransf_2"/>
</dbReference>
<dbReference type="Gene3D" id="3.90.550.10">
    <property type="entry name" value="Spore Coat Polysaccharide Biosynthesis Protein SpsA, Chain A"/>
    <property type="match status" value="1"/>
</dbReference>
<organism evidence="2 3">
    <name type="scientific">Pelagimonas phthalicica</name>
    <dbReference type="NCBI Taxonomy" id="1037362"/>
    <lineage>
        <taxon>Bacteria</taxon>
        <taxon>Pseudomonadati</taxon>
        <taxon>Pseudomonadota</taxon>
        <taxon>Alphaproteobacteria</taxon>
        <taxon>Rhodobacterales</taxon>
        <taxon>Roseobacteraceae</taxon>
        <taxon>Pelagimonas</taxon>
    </lineage>
</organism>
<sequence>MTQVQILMGVYEGAPYLQAQLQSLLDQSHGDWHLHVSDDSPTPESRDVIQRFFAQTPDRLSLRAGPRAGFAANFMSLIRQLPPKSGAGSGDMVAFADQDDVWFADKLARAVAALQEVPAEIPALYCARSRYWDGGDSYQESAPFARPPGFRNALIENIAQGNTIVLNPAAAELARAASAEVVAVFAHDWWLYQLIIGAGGQVIADNGAPVLGYRQHGGNVLGSGQGLRAQMARKAKVLAGGFRDRLDLNDAALIACQRWLTPENAALHRAFMQARRAPLPRRLRDLNALGLYRQRPLSTFGFWGASLIGRA</sequence>
<keyword evidence="2" id="KW-0328">Glycosyltransferase</keyword>
<evidence type="ECO:0000259" key="1">
    <source>
        <dbReference type="Pfam" id="PF00535"/>
    </source>
</evidence>
<dbReference type="PANTHER" id="PTHR43685:SF2">
    <property type="entry name" value="GLYCOSYLTRANSFERASE 2-LIKE DOMAIN-CONTAINING PROTEIN"/>
    <property type="match status" value="1"/>
</dbReference>
<keyword evidence="3" id="KW-1185">Reference proteome</keyword>
<dbReference type="RefSeq" id="WP_099242932.1">
    <property type="nucleotide sequence ID" value="NZ_FXXP01000001.1"/>
</dbReference>
<evidence type="ECO:0000313" key="2">
    <source>
        <dbReference type="EMBL" id="SMX26820.1"/>
    </source>
</evidence>
<name>A0A238J7X9_9RHOB</name>
<dbReference type="EMBL" id="FXXP01000001">
    <property type="protein sequence ID" value="SMX26820.1"/>
    <property type="molecule type" value="Genomic_DNA"/>
</dbReference>
<dbReference type="EC" id="2.4.-.-" evidence="2"/>
<dbReference type="OrthoDB" id="9802649at2"/>
<proteinExistence type="predicted"/>
<keyword evidence="2" id="KW-0808">Transferase</keyword>
<dbReference type="InterPro" id="IPR001173">
    <property type="entry name" value="Glyco_trans_2-like"/>
</dbReference>
<reference evidence="3" key="1">
    <citation type="submission" date="2017-05" db="EMBL/GenBank/DDBJ databases">
        <authorList>
            <person name="Rodrigo-Torres L."/>
            <person name="Arahal R. D."/>
            <person name="Lucena T."/>
        </authorList>
    </citation>
    <scope>NUCLEOTIDE SEQUENCE [LARGE SCALE GENOMIC DNA]</scope>
    <source>
        <strain evidence="3">CECT 8649</strain>
    </source>
</reference>